<sequence>MKSIRHKKNAQESFFPTQTILFFSLLTGLIVCDECVPARTVKLDSITTTTVTDTSSSQINIGIVVAAGLGGALLTLVVGLVIFFIWKKRVKQKLIAYAASNTSTISTIQRPPPPLPPPPLPSLSRLPSPIIVPALYDLPLSRRGSTTSVTPSILYHFYEETP</sequence>
<feature type="signal peptide" evidence="2">
    <location>
        <begin position="1"/>
        <end position="32"/>
    </location>
</feature>
<organism evidence="4 6">
    <name type="scientific">Adineta steineri</name>
    <dbReference type="NCBI Taxonomy" id="433720"/>
    <lineage>
        <taxon>Eukaryota</taxon>
        <taxon>Metazoa</taxon>
        <taxon>Spiralia</taxon>
        <taxon>Gnathifera</taxon>
        <taxon>Rotifera</taxon>
        <taxon>Eurotatoria</taxon>
        <taxon>Bdelloidea</taxon>
        <taxon>Adinetida</taxon>
        <taxon>Adinetidae</taxon>
        <taxon>Adineta</taxon>
    </lineage>
</organism>
<keyword evidence="1" id="KW-0472">Membrane</keyword>
<dbReference type="Proteomes" id="UP000663877">
    <property type="component" value="Unassembled WGS sequence"/>
</dbReference>
<keyword evidence="2" id="KW-0732">Signal</keyword>
<evidence type="ECO:0000256" key="1">
    <source>
        <dbReference type="SAM" id="Phobius"/>
    </source>
</evidence>
<keyword evidence="1" id="KW-0812">Transmembrane</keyword>
<keyword evidence="5" id="KW-1185">Reference proteome</keyword>
<gene>
    <name evidence="4" type="ORF">BJG266_LOCUS6279</name>
    <name evidence="3" type="ORF">QVE165_LOCUS4758</name>
</gene>
<keyword evidence="1" id="KW-1133">Transmembrane helix</keyword>
<accession>A0A813UB65</accession>
<name>A0A813UB65_9BILA</name>
<evidence type="ECO:0000313" key="6">
    <source>
        <dbReference type="Proteomes" id="UP000663877"/>
    </source>
</evidence>
<evidence type="ECO:0000313" key="3">
    <source>
        <dbReference type="EMBL" id="CAF0811368.1"/>
    </source>
</evidence>
<proteinExistence type="predicted"/>
<dbReference type="AlphaFoldDB" id="A0A813UB65"/>
<evidence type="ECO:0000313" key="4">
    <source>
        <dbReference type="EMBL" id="CAF0821285.1"/>
    </source>
</evidence>
<reference evidence="4" key="1">
    <citation type="submission" date="2021-02" db="EMBL/GenBank/DDBJ databases">
        <authorList>
            <person name="Nowell W R."/>
        </authorList>
    </citation>
    <scope>NUCLEOTIDE SEQUENCE</scope>
</reference>
<comment type="caution">
    <text evidence="4">The sequence shown here is derived from an EMBL/GenBank/DDBJ whole genome shotgun (WGS) entry which is preliminary data.</text>
</comment>
<feature type="transmembrane region" description="Helical" evidence="1">
    <location>
        <begin position="61"/>
        <end position="86"/>
    </location>
</feature>
<dbReference type="EMBL" id="CAJNOM010000018">
    <property type="protein sequence ID" value="CAF0811368.1"/>
    <property type="molecule type" value="Genomic_DNA"/>
</dbReference>
<dbReference type="Proteomes" id="UP000663832">
    <property type="component" value="Unassembled WGS sequence"/>
</dbReference>
<evidence type="ECO:0000256" key="2">
    <source>
        <dbReference type="SAM" id="SignalP"/>
    </source>
</evidence>
<dbReference type="EMBL" id="CAJNOI010000017">
    <property type="protein sequence ID" value="CAF0821285.1"/>
    <property type="molecule type" value="Genomic_DNA"/>
</dbReference>
<dbReference type="OrthoDB" id="10149425at2759"/>
<feature type="chain" id="PRO_5035598187" evidence="2">
    <location>
        <begin position="33"/>
        <end position="162"/>
    </location>
</feature>
<protein>
    <submittedName>
        <fullName evidence="4">Uncharacterized protein</fullName>
    </submittedName>
</protein>
<evidence type="ECO:0000313" key="5">
    <source>
        <dbReference type="Proteomes" id="UP000663832"/>
    </source>
</evidence>